<evidence type="ECO:0000256" key="1">
    <source>
        <dbReference type="SAM" id="MobiDB-lite"/>
    </source>
</evidence>
<gene>
    <name evidence="2" type="ORF">QQ020_28025</name>
</gene>
<evidence type="ECO:0000313" key="3">
    <source>
        <dbReference type="Proteomes" id="UP001172083"/>
    </source>
</evidence>
<accession>A0ABT8LI75</accession>
<reference evidence="2" key="1">
    <citation type="submission" date="2023-06" db="EMBL/GenBank/DDBJ databases">
        <title>Genomic of Agaribacillus aureum.</title>
        <authorList>
            <person name="Wang G."/>
        </authorList>
    </citation>
    <scope>NUCLEOTIDE SEQUENCE</scope>
    <source>
        <strain evidence="2">BMA12</strain>
    </source>
</reference>
<dbReference type="Proteomes" id="UP001172083">
    <property type="component" value="Unassembled WGS sequence"/>
</dbReference>
<sequence>MKNLFVIITLVMSGFVFNGCTDEVEDPLPQIEVEEVTAPGGDEPEETQPKGGNGGGN</sequence>
<protein>
    <recommendedName>
        <fullName evidence="4">Secreted protein</fullName>
    </recommendedName>
</protein>
<comment type="caution">
    <text evidence="2">The sequence shown here is derived from an EMBL/GenBank/DDBJ whole genome shotgun (WGS) entry which is preliminary data.</text>
</comment>
<evidence type="ECO:0000313" key="2">
    <source>
        <dbReference type="EMBL" id="MDN5215958.1"/>
    </source>
</evidence>
<organism evidence="2 3">
    <name type="scientific">Agaribacillus aureus</name>
    <dbReference type="NCBI Taxonomy" id="3051825"/>
    <lineage>
        <taxon>Bacteria</taxon>
        <taxon>Pseudomonadati</taxon>
        <taxon>Bacteroidota</taxon>
        <taxon>Cytophagia</taxon>
        <taxon>Cytophagales</taxon>
        <taxon>Splendidivirgaceae</taxon>
        <taxon>Agaribacillus</taxon>
    </lineage>
</organism>
<proteinExistence type="predicted"/>
<dbReference type="RefSeq" id="WP_346761293.1">
    <property type="nucleotide sequence ID" value="NZ_JAUJEB010000007.1"/>
</dbReference>
<name>A0ABT8LI75_9BACT</name>
<evidence type="ECO:0008006" key="4">
    <source>
        <dbReference type="Google" id="ProtNLM"/>
    </source>
</evidence>
<dbReference type="EMBL" id="JAUJEB010000007">
    <property type="protein sequence ID" value="MDN5215958.1"/>
    <property type="molecule type" value="Genomic_DNA"/>
</dbReference>
<keyword evidence="3" id="KW-1185">Reference proteome</keyword>
<feature type="region of interest" description="Disordered" evidence="1">
    <location>
        <begin position="35"/>
        <end position="57"/>
    </location>
</feature>